<evidence type="ECO:0000259" key="1">
    <source>
        <dbReference type="Pfam" id="PF01464"/>
    </source>
</evidence>
<dbReference type="CDD" id="cd16896">
    <property type="entry name" value="LT_Slt70-like"/>
    <property type="match status" value="1"/>
</dbReference>
<dbReference type="PANTHER" id="PTHR37423:SF2">
    <property type="entry name" value="MEMBRANE-BOUND LYTIC MUREIN TRANSGLYCOSYLASE C"/>
    <property type="match status" value="1"/>
</dbReference>
<dbReference type="Proteomes" id="UP000632659">
    <property type="component" value="Unassembled WGS sequence"/>
</dbReference>
<dbReference type="InterPro" id="IPR023346">
    <property type="entry name" value="Lysozyme-like_dom_sf"/>
</dbReference>
<reference evidence="2" key="1">
    <citation type="submission" date="2020-08" db="EMBL/GenBank/DDBJ databases">
        <title>Genome public.</title>
        <authorList>
            <person name="Liu C."/>
            <person name="Sun Q."/>
        </authorList>
    </citation>
    <scope>NUCLEOTIDE SEQUENCE</scope>
    <source>
        <strain evidence="2">NSJ-15</strain>
    </source>
</reference>
<evidence type="ECO:0000313" key="2">
    <source>
        <dbReference type="EMBL" id="MBC8611050.1"/>
    </source>
</evidence>
<dbReference type="InterPro" id="IPR008258">
    <property type="entry name" value="Transglycosylase_SLT_dom_1"/>
</dbReference>
<gene>
    <name evidence="2" type="ORF">H8702_07945</name>
</gene>
<protein>
    <submittedName>
        <fullName evidence="2">Lytic transglycosylase domain-containing protein</fullName>
    </submittedName>
</protein>
<organism evidence="2 3">
    <name type="scientific">Massiliimalia timonensis</name>
    <dbReference type="NCBI Taxonomy" id="1987501"/>
    <lineage>
        <taxon>Bacteria</taxon>
        <taxon>Bacillati</taxon>
        <taxon>Bacillota</taxon>
        <taxon>Clostridia</taxon>
        <taxon>Eubacteriales</taxon>
        <taxon>Oscillospiraceae</taxon>
        <taxon>Massiliimalia</taxon>
    </lineage>
</organism>
<dbReference type="Gene3D" id="1.10.530.10">
    <property type="match status" value="1"/>
</dbReference>
<keyword evidence="3" id="KW-1185">Reference proteome</keyword>
<dbReference type="EMBL" id="JACRTL010000004">
    <property type="protein sequence ID" value="MBC8611050.1"/>
    <property type="molecule type" value="Genomic_DNA"/>
</dbReference>
<dbReference type="RefSeq" id="WP_093988725.1">
    <property type="nucleotide sequence ID" value="NZ_FYDD01000003.1"/>
</dbReference>
<dbReference type="PANTHER" id="PTHR37423">
    <property type="entry name" value="SOLUBLE LYTIC MUREIN TRANSGLYCOSYLASE-RELATED"/>
    <property type="match status" value="1"/>
</dbReference>
<evidence type="ECO:0000313" key="3">
    <source>
        <dbReference type="Proteomes" id="UP000632659"/>
    </source>
</evidence>
<proteinExistence type="predicted"/>
<name>A0A8J6TXE1_9FIRM</name>
<comment type="caution">
    <text evidence="2">The sequence shown here is derived from an EMBL/GenBank/DDBJ whole genome shotgun (WGS) entry which is preliminary data.</text>
</comment>
<sequence length="186" mass="21638">MVIRLKTLSKIIICLIFLGCIVLLVKGGFDWYQKTAYPREYSQYVEKYAREYQVDEDLIYAVIKTESGFDPKAVSVNDAKGLMQITKDTFDWISGKLGYKDKQHDDLFDPETGIEYGTFFLSYLLNEFQEPEVALAAYHAGRGITNKWLQDPEYSPDGKVLEKIPYQDTAHYVKKAMKHYEIYQKQ</sequence>
<dbReference type="Pfam" id="PF01464">
    <property type="entry name" value="SLT"/>
    <property type="match status" value="1"/>
</dbReference>
<feature type="domain" description="Transglycosylase SLT" evidence="1">
    <location>
        <begin position="44"/>
        <end position="151"/>
    </location>
</feature>
<dbReference type="SUPFAM" id="SSF53955">
    <property type="entry name" value="Lysozyme-like"/>
    <property type="match status" value="1"/>
</dbReference>
<accession>A0A8J6TXE1</accession>
<dbReference type="AlphaFoldDB" id="A0A8J6TXE1"/>
<dbReference type="OrthoDB" id="9815002at2"/>